<dbReference type="InterPro" id="IPR040883">
    <property type="entry name" value="FAS_meander"/>
</dbReference>
<evidence type="ECO:0000256" key="2">
    <source>
        <dbReference type="SAM" id="MobiDB-lite"/>
    </source>
</evidence>
<dbReference type="InterPro" id="IPR050830">
    <property type="entry name" value="Fungal_FAS"/>
</dbReference>
<dbReference type="Gene3D" id="3.30.1120.100">
    <property type="match status" value="1"/>
</dbReference>
<dbReference type="InterPro" id="IPR003965">
    <property type="entry name" value="Fatty_acid_synthase"/>
</dbReference>
<evidence type="ECO:0000256" key="1">
    <source>
        <dbReference type="ARBA" id="ARBA00022679"/>
    </source>
</evidence>
<dbReference type="PANTHER" id="PTHR10982:SF21">
    <property type="entry name" value="FATTY ACID SYNTHASE SUBUNIT BETA"/>
    <property type="match status" value="1"/>
</dbReference>
<keyword evidence="6" id="KW-1185">Reference proteome</keyword>
<evidence type="ECO:0000259" key="4">
    <source>
        <dbReference type="Pfam" id="PF17951"/>
    </source>
</evidence>
<dbReference type="PRINTS" id="PR01483">
    <property type="entry name" value="FASYNTHASE"/>
</dbReference>
<dbReference type="Gene3D" id="1.20.930.70">
    <property type="match status" value="2"/>
</dbReference>
<feature type="domain" description="Fatty acid synthase beta subunit AflB /Fas1-like central" evidence="3">
    <location>
        <begin position="563"/>
        <end position="725"/>
    </location>
</feature>
<evidence type="ECO:0000313" key="6">
    <source>
        <dbReference type="Proteomes" id="UP001362999"/>
    </source>
</evidence>
<comment type="caution">
    <text evidence="5">The sequence shown here is derived from an EMBL/GenBank/DDBJ whole genome shotgun (WGS) entry which is preliminary data.</text>
</comment>
<organism evidence="5 6">
    <name type="scientific">Favolaschia claudopus</name>
    <dbReference type="NCBI Taxonomy" id="2862362"/>
    <lineage>
        <taxon>Eukaryota</taxon>
        <taxon>Fungi</taxon>
        <taxon>Dikarya</taxon>
        <taxon>Basidiomycota</taxon>
        <taxon>Agaricomycotina</taxon>
        <taxon>Agaricomycetes</taxon>
        <taxon>Agaricomycetidae</taxon>
        <taxon>Agaricales</taxon>
        <taxon>Marasmiineae</taxon>
        <taxon>Mycenaceae</taxon>
        <taxon>Favolaschia</taxon>
    </lineage>
</organism>
<keyword evidence="1" id="KW-0808">Transferase</keyword>
<dbReference type="InterPro" id="IPR013785">
    <property type="entry name" value="Aldolase_TIM"/>
</dbReference>
<evidence type="ECO:0000259" key="3">
    <source>
        <dbReference type="Pfam" id="PF08354"/>
    </source>
</evidence>
<feature type="compositionally biased region" description="Low complexity" evidence="2">
    <location>
        <begin position="271"/>
        <end position="288"/>
    </location>
</feature>
<dbReference type="Gene3D" id="3.10.129.10">
    <property type="entry name" value="Hotdog Thioesterase"/>
    <property type="match status" value="1"/>
</dbReference>
<name>A0AAW0BN65_9AGAR</name>
<dbReference type="Proteomes" id="UP001362999">
    <property type="component" value="Unassembled WGS sequence"/>
</dbReference>
<protein>
    <submittedName>
        <fullName evidence="5">Uncharacterized protein</fullName>
    </submittedName>
</protein>
<accession>A0AAW0BN65</accession>
<dbReference type="GO" id="GO:0019171">
    <property type="term" value="F:(3R)-hydroxyacyl-[acyl-carrier-protein] dehydratase activity"/>
    <property type="evidence" value="ECO:0007669"/>
    <property type="project" value="InterPro"/>
</dbReference>
<reference evidence="5 6" key="1">
    <citation type="journal article" date="2024" name="J Genomics">
        <title>Draft genome sequencing and assembly of Favolaschia claudopus CIRM-BRFM 2984 isolated from oak limbs.</title>
        <authorList>
            <person name="Navarro D."/>
            <person name="Drula E."/>
            <person name="Chaduli D."/>
            <person name="Cazenave R."/>
            <person name="Ahrendt S."/>
            <person name="Wang J."/>
            <person name="Lipzen A."/>
            <person name="Daum C."/>
            <person name="Barry K."/>
            <person name="Grigoriev I.V."/>
            <person name="Favel A."/>
            <person name="Rosso M.N."/>
            <person name="Martin F."/>
        </authorList>
    </citation>
    <scope>NUCLEOTIDE SEQUENCE [LARGE SCALE GENOMIC DNA]</scope>
    <source>
        <strain evidence="5 6">CIRM-BRFM 2984</strain>
    </source>
</reference>
<dbReference type="Pfam" id="PF17951">
    <property type="entry name" value="FAS_meander"/>
    <property type="match status" value="1"/>
</dbReference>
<dbReference type="PANTHER" id="PTHR10982">
    <property type="entry name" value="MALONYL COA-ACYL CARRIER PROTEIN TRANSACYLASE"/>
    <property type="match status" value="1"/>
</dbReference>
<dbReference type="GO" id="GO:0005835">
    <property type="term" value="C:fatty acid synthase complex"/>
    <property type="evidence" value="ECO:0007669"/>
    <property type="project" value="InterPro"/>
</dbReference>
<evidence type="ECO:0000313" key="5">
    <source>
        <dbReference type="EMBL" id="KAK7027725.1"/>
    </source>
</evidence>
<sequence>MTHRRTQRKGFAFRTAATPIRRRGECLPPLLLLPRRAPIHPHAPLVVVGDRAKGDAELYNAERVKYEEWWSKKFAPGLVETSDGTMYLDTPFSRLLGKPPIMVAGMTPSTVQAGFVSAVLNAGYHIELAGGGHYNAAALPKIPAGVGITLNALYINQRQFEFQLPLWQEMRKEGLPVEGFCVAAGIPSTEKAAEIIEGLKSAGIRHVAFKPGSVEDIRHVVNIAAANPDFPLQCASTPSPQRLCLPSSNPLNAPPQFVERYDGDKRDSDASSSPFSPTPTSISSTPPSQRRLAHAASANYGNLFYYHHHPLNFLLIPCFPRFRHASLTTISTRLPHLGTHLQPHRAQLDICFQSAFNNSSLTQFELPSRTPPICAPPTPDCRLSIELVWAAKTPYTGASGHRTADEPHLRHPFLLFARRPTLTPPPHQLAPAHSPPLRRRRPLREADTDPYIFTERTTPPSLTRNRRRHSISTTDRCHLTNINSPLSSLQIIHPAPRRYRISCRRRPPRHAQEQRHCFGAPRADSLGSASEIEFKINSALADVGATSTTSSHPPATTTIATTQWFGWKKDGSVGKELGDMTYEETVLRMVKLMFVSHEKRWKRFAGVNGGGNKPSLLQSYTSLDDPLPFIESFFKAYPIATRQLLAAEDSAFFLAISQRPGHKLVPFIPVLNVSFEVWFKKVYCLWAAEDIEAVFDQDPQRVCILQGPMAVKHSKIKDEPIKDLLGNINSALIQLLLDFRYGGDANKVPTVDYLSIAPAAVPTATQIKRPEVNGEVVYGTALPDTASFSDVDYHCPRHILHRQPHVSLARSYGEHKPQFKAVEIKFTAASKMIDVTMFEDRRDVSVPLTLQLEYKPSLGYAPIHEIAAGRNTRIKEFYWKPWYGNDAVLPDVDIRETFYGPEVTIEASDVEQFEPAIVADSIKDRLG</sequence>
<feature type="region of interest" description="Disordered" evidence="2">
    <location>
        <begin position="243"/>
        <end position="290"/>
    </location>
</feature>
<dbReference type="AlphaFoldDB" id="A0AAW0BN65"/>
<dbReference type="InterPro" id="IPR013565">
    <property type="entry name" value="Fas1/AflB-like_central"/>
</dbReference>
<feature type="compositionally biased region" description="Basic and acidic residues" evidence="2">
    <location>
        <begin position="259"/>
        <end position="269"/>
    </location>
</feature>
<proteinExistence type="predicted"/>
<dbReference type="Pfam" id="PF08354">
    <property type="entry name" value="Fas1-AflB-like_hel"/>
    <property type="match status" value="1"/>
</dbReference>
<dbReference type="EMBL" id="JAWWNJ010000029">
    <property type="protein sequence ID" value="KAK7027725.1"/>
    <property type="molecule type" value="Genomic_DNA"/>
</dbReference>
<dbReference type="GO" id="GO:0004312">
    <property type="term" value="F:fatty acid synthase activity"/>
    <property type="evidence" value="ECO:0007669"/>
    <property type="project" value="InterPro"/>
</dbReference>
<dbReference type="Gene3D" id="3.20.20.70">
    <property type="entry name" value="Aldolase class I"/>
    <property type="match status" value="1"/>
</dbReference>
<gene>
    <name evidence="5" type="ORF">R3P38DRAFT_3520793</name>
</gene>
<dbReference type="GO" id="GO:0006633">
    <property type="term" value="P:fatty acid biosynthetic process"/>
    <property type="evidence" value="ECO:0007669"/>
    <property type="project" value="InterPro"/>
</dbReference>
<feature type="domain" description="Fatty acid synthase meander beta sheet" evidence="4">
    <location>
        <begin position="810"/>
        <end position="885"/>
    </location>
</feature>
<dbReference type="GO" id="GO:0004318">
    <property type="term" value="F:enoyl-[acyl-carrier-protein] reductase (NADH) activity"/>
    <property type="evidence" value="ECO:0007669"/>
    <property type="project" value="InterPro"/>
</dbReference>